<keyword evidence="1" id="KW-0732">Signal</keyword>
<organism evidence="2 3">
    <name type="scientific">Streptomyces antimicrobicus</name>
    <dbReference type="NCBI Taxonomy" id="2883108"/>
    <lineage>
        <taxon>Bacteria</taxon>
        <taxon>Bacillati</taxon>
        <taxon>Actinomycetota</taxon>
        <taxon>Actinomycetes</taxon>
        <taxon>Kitasatosporales</taxon>
        <taxon>Streptomycetaceae</taxon>
        <taxon>Streptomyces</taxon>
    </lineage>
</organism>
<feature type="signal peptide" evidence="1">
    <location>
        <begin position="1"/>
        <end position="30"/>
    </location>
</feature>
<keyword evidence="3" id="KW-1185">Reference proteome</keyword>
<evidence type="ECO:0000313" key="2">
    <source>
        <dbReference type="EMBL" id="MCB5180459.1"/>
    </source>
</evidence>
<dbReference type="Proteomes" id="UP001199054">
    <property type="component" value="Unassembled WGS sequence"/>
</dbReference>
<feature type="chain" id="PRO_5045409991" evidence="1">
    <location>
        <begin position="31"/>
        <end position="393"/>
    </location>
</feature>
<evidence type="ECO:0000256" key="1">
    <source>
        <dbReference type="SAM" id="SignalP"/>
    </source>
</evidence>
<name>A0ABS8B7D5_9ACTN</name>
<protein>
    <submittedName>
        <fullName evidence="2">Uncharacterized protein</fullName>
    </submittedName>
</protein>
<accession>A0ABS8B7D5</accession>
<proteinExistence type="predicted"/>
<reference evidence="2 3" key="1">
    <citation type="submission" date="2021-10" db="EMBL/GenBank/DDBJ databases">
        <title>Streptomyces sp. strain SMC 277, a novel streptomycete isolated from soil.</title>
        <authorList>
            <person name="Chanama M."/>
        </authorList>
    </citation>
    <scope>NUCLEOTIDE SEQUENCE [LARGE SCALE GENOMIC DNA]</scope>
    <source>
        <strain evidence="2 3">SMC 277</strain>
    </source>
</reference>
<dbReference type="RefSeq" id="WP_226727334.1">
    <property type="nucleotide sequence ID" value="NZ_JAJAUY010000044.1"/>
</dbReference>
<gene>
    <name evidence="2" type="ORF">LG632_13845</name>
</gene>
<comment type="caution">
    <text evidence="2">The sequence shown here is derived from an EMBL/GenBank/DDBJ whole genome shotgun (WGS) entry which is preliminary data.</text>
</comment>
<dbReference type="EMBL" id="JAJAUY010000044">
    <property type="protein sequence ID" value="MCB5180459.1"/>
    <property type="molecule type" value="Genomic_DNA"/>
</dbReference>
<sequence>MRTTLRTTTSTLAAAVALAGLVTAAGPAGAAVPAATPACSPGLVTLPSLPDPGGWTYGSVRALGSGDLAVGTSVGRPAYWTGGEVHAVPLPDGFRAGEVTAVNAKGLLVGTARRTSDQATAVFAYQLGAPVARLLTEASATGTGAPYVNDAGRVVALDRGAVKEWVNGTEVARAFPLPADARPGTEIVSLSGVNRRGDVLGTAYSTYVDPETDELHRSRYPVVWPAGGYPPYSLPVWTDDDRTVGTVATGIDNRGRVVGYEKESYRDVQRRTPAVWKQPYDAPPADPGRLAGEEQAALEAISPNTNVAVGTASTFVDGYENYAQALYWPGSGPLLALPRPGTDWRSWAHAVSDDDRVGGEMVDNSTLKVTAVIWTCASKQAFLPGGPSKGSTG</sequence>
<evidence type="ECO:0000313" key="3">
    <source>
        <dbReference type="Proteomes" id="UP001199054"/>
    </source>
</evidence>